<protein>
    <recommendedName>
        <fullName evidence="4">WW domain-containing protein</fullName>
    </recommendedName>
</protein>
<dbReference type="EMBL" id="BEGY01000033">
    <property type="protein sequence ID" value="GAX78475.1"/>
    <property type="molecule type" value="Genomic_DNA"/>
</dbReference>
<evidence type="ECO:0000313" key="3">
    <source>
        <dbReference type="Proteomes" id="UP000232323"/>
    </source>
</evidence>
<name>A0A250X5W8_9CHLO</name>
<evidence type="ECO:0000313" key="2">
    <source>
        <dbReference type="EMBL" id="GAX78475.1"/>
    </source>
</evidence>
<sequence length="161" mass="17805">MNSHEETLPGWLRGPTSKQKSALRDEWEAAVDPKTGQPCWRNNKTGEFTVPGVSKPHTWHEVVDKKTGLLYYWNPATAGDATRIGEPKPGPYGRSASFTQSEDGDSYRSLDSDSSLLHSSGKKNGDKEDKELSIVSLYNNPLGWLLLGMALFGIASQNWPQ</sequence>
<proteinExistence type="predicted"/>
<accession>A0A250X5W8</accession>
<evidence type="ECO:0000256" key="1">
    <source>
        <dbReference type="SAM" id="MobiDB-lite"/>
    </source>
</evidence>
<comment type="caution">
    <text evidence="2">The sequence shown here is derived from an EMBL/GenBank/DDBJ whole genome shotgun (WGS) entry which is preliminary data.</text>
</comment>
<feature type="region of interest" description="Disordered" evidence="1">
    <location>
        <begin position="1"/>
        <end position="43"/>
    </location>
</feature>
<organism evidence="2 3">
    <name type="scientific">Chlamydomonas eustigma</name>
    <dbReference type="NCBI Taxonomy" id="1157962"/>
    <lineage>
        <taxon>Eukaryota</taxon>
        <taxon>Viridiplantae</taxon>
        <taxon>Chlorophyta</taxon>
        <taxon>core chlorophytes</taxon>
        <taxon>Chlorophyceae</taxon>
        <taxon>CS clade</taxon>
        <taxon>Chlamydomonadales</taxon>
        <taxon>Chlamydomonadaceae</taxon>
        <taxon>Chlamydomonas</taxon>
    </lineage>
</organism>
<reference evidence="2 3" key="1">
    <citation type="submission" date="2017-08" db="EMBL/GenBank/DDBJ databases">
        <title>Acidophilic green algal genome provides insights into adaptation to an acidic environment.</title>
        <authorList>
            <person name="Hirooka S."/>
            <person name="Hirose Y."/>
            <person name="Kanesaki Y."/>
            <person name="Higuchi S."/>
            <person name="Fujiwara T."/>
            <person name="Onuma R."/>
            <person name="Era A."/>
            <person name="Ohbayashi R."/>
            <person name="Uzuka A."/>
            <person name="Nozaki H."/>
            <person name="Yoshikawa H."/>
            <person name="Miyagishima S.Y."/>
        </authorList>
    </citation>
    <scope>NUCLEOTIDE SEQUENCE [LARGE SCALE GENOMIC DNA]</scope>
    <source>
        <strain evidence="2 3">NIES-2499</strain>
    </source>
</reference>
<dbReference type="OrthoDB" id="195748at2759"/>
<keyword evidence="3" id="KW-1185">Reference proteome</keyword>
<evidence type="ECO:0008006" key="4">
    <source>
        <dbReference type="Google" id="ProtNLM"/>
    </source>
</evidence>
<dbReference type="Proteomes" id="UP000232323">
    <property type="component" value="Unassembled WGS sequence"/>
</dbReference>
<feature type="region of interest" description="Disordered" evidence="1">
    <location>
        <begin position="79"/>
        <end position="130"/>
    </location>
</feature>
<dbReference type="AlphaFoldDB" id="A0A250X5W8"/>
<gene>
    <name evidence="2" type="ORF">CEUSTIGMA_g5914.t1</name>
</gene>